<comment type="caution">
    <text evidence="1">The sequence shown here is derived from an EMBL/GenBank/DDBJ whole genome shotgun (WGS) entry which is preliminary data.</text>
</comment>
<evidence type="ECO:0000313" key="2">
    <source>
        <dbReference type="Proteomes" id="UP000702425"/>
    </source>
</evidence>
<organism evidence="1 2">
    <name type="scientific">Microcoleus asticus IPMA8</name>
    <dbReference type="NCBI Taxonomy" id="2563858"/>
    <lineage>
        <taxon>Bacteria</taxon>
        <taxon>Bacillati</taxon>
        <taxon>Cyanobacteriota</taxon>
        <taxon>Cyanophyceae</taxon>
        <taxon>Oscillatoriophycideae</taxon>
        <taxon>Oscillatoriales</taxon>
        <taxon>Microcoleaceae</taxon>
        <taxon>Microcoleus</taxon>
        <taxon>Microcoleus asticus</taxon>
    </lineage>
</organism>
<dbReference type="Proteomes" id="UP000702425">
    <property type="component" value="Unassembled WGS sequence"/>
</dbReference>
<reference evidence="1 2" key="1">
    <citation type="journal article" date="2020" name="Sci. Rep.">
        <title>A novel cyanobacterial geosmin producer, revising GeoA distribution and dispersion patterns in Bacteria.</title>
        <authorList>
            <person name="Churro C."/>
            <person name="Semedo-Aguiar A.P."/>
            <person name="Silva A.D."/>
            <person name="Pereira-Leal J.B."/>
            <person name="Leite R.B."/>
        </authorList>
    </citation>
    <scope>NUCLEOTIDE SEQUENCE [LARGE SCALE GENOMIC DNA]</scope>
    <source>
        <strain evidence="1 2">IPMA8</strain>
    </source>
</reference>
<protein>
    <submittedName>
        <fullName evidence="1">Uncharacterized protein</fullName>
    </submittedName>
</protein>
<proteinExistence type="predicted"/>
<evidence type="ECO:0000313" key="1">
    <source>
        <dbReference type="EMBL" id="NQE36522.1"/>
    </source>
</evidence>
<keyword evidence="2" id="KW-1185">Reference proteome</keyword>
<sequence length="71" mass="7797">MSPVNLLPGAINELIATVTDTHRLTKADRYGMMAAILDESISEEERGSLDRLIRSLVKGRIQVSDELSIVS</sequence>
<accession>A0ABX2D1J8</accession>
<dbReference type="RefSeq" id="WP_172190416.1">
    <property type="nucleotide sequence ID" value="NZ_CAWPPK010000305.1"/>
</dbReference>
<name>A0ABX2D1J8_9CYAN</name>
<gene>
    <name evidence="1" type="ORF">E5S67_04287</name>
</gene>
<dbReference type="EMBL" id="SRRZ01000088">
    <property type="protein sequence ID" value="NQE36522.1"/>
    <property type="molecule type" value="Genomic_DNA"/>
</dbReference>